<accession>A0A1H7S6E1</accession>
<keyword evidence="3" id="KW-1185">Reference proteome</keyword>
<dbReference type="RefSeq" id="WP_175495919.1">
    <property type="nucleotide sequence ID" value="NZ_FNZQ01000007.1"/>
</dbReference>
<dbReference type="Proteomes" id="UP000199283">
    <property type="component" value="Unassembled WGS sequence"/>
</dbReference>
<evidence type="ECO:0000313" key="3">
    <source>
        <dbReference type="Proteomes" id="UP000199283"/>
    </source>
</evidence>
<proteinExistence type="predicted"/>
<dbReference type="EMBL" id="FNZQ01000007">
    <property type="protein sequence ID" value="SEL67087.1"/>
    <property type="molecule type" value="Genomic_DNA"/>
</dbReference>
<name>A0A1H7S6E1_9RHOB</name>
<gene>
    <name evidence="2" type="ORF">SAMN04488526_3254</name>
</gene>
<evidence type="ECO:0000256" key="1">
    <source>
        <dbReference type="SAM" id="Phobius"/>
    </source>
</evidence>
<protein>
    <submittedName>
        <fullName evidence="2">Uncharacterized protein</fullName>
    </submittedName>
</protein>
<keyword evidence="1" id="KW-0812">Transmembrane</keyword>
<evidence type="ECO:0000313" key="2">
    <source>
        <dbReference type="EMBL" id="SEL67087.1"/>
    </source>
</evidence>
<sequence length="76" mass="7793">MSGAIAGALMSGEAPALRADEGRFEVALTLGGSEVIGFRLLSSSTKQSWVALMCFVMLSVAATAAALWPYVQASGL</sequence>
<dbReference type="STRING" id="188906.SAMN04488526_3254"/>
<reference evidence="2 3" key="1">
    <citation type="submission" date="2016-10" db="EMBL/GenBank/DDBJ databases">
        <authorList>
            <person name="de Groot N.N."/>
        </authorList>
    </citation>
    <scope>NUCLEOTIDE SEQUENCE [LARGE SCALE GENOMIC DNA]</scope>
    <source>
        <strain evidence="2 3">DSM 14858</strain>
    </source>
</reference>
<keyword evidence="1" id="KW-1133">Transmembrane helix</keyword>
<feature type="transmembrane region" description="Helical" evidence="1">
    <location>
        <begin position="49"/>
        <end position="71"/>
    </location>
</feature>
<keyword evidence="1" id="KW-0472">Membrane</keyword>
<organism evidence="2 3">
    <name type="scientific">Jannaschia helgolandensis</name>
    <dbReference type="NCBI Taxonomy" id="188906"/>
    <lineage>
        <taxon>Bacteria</taxon>
        <taxon>Pseudomonadati</taxon>
        <taxon>Pseudomonadota</taxon>
        <taxon>Alphaproteobacteria</taxon>
        <taxon>Rhodobacterales</taxon>
        <taxon>Roseobacteraceae</taxon>
        <taxon>Jannaschia</taxon>
    </lineage>
</organism>
<dbReference type="AlphaFoldDB" id="A0A1H7S6E1"/>